<gene>
    <name evidence="2" type="ORF">FAZ19_15335</name>
</gene>
<keyword evidence="3" id="KW-1185">Reference proteome</keyword>
<comment type="caution">
    <text evidence="2">The sequence shown here is derived from an EMBL/GenBank/DDBJ whole genome shotgun (WGS) entry which is preliminary data.</text>
</comment>
<keyword evidence="1" id="KW-0472">Membrane</keyword>
<dbReference type="OrthoDB" id="9815897at2"/>
<reference evidence="2 3" key="1">
    <citation type="submission" date="2019-04" db="EMBL/GenBank/DDBJ databases">
        <title>Sphingobacterium olei sp. nov., isolated from oil-contaminated soil.</title>
        <authorList>
            <person name="Liu B."/>
        </authorList>
    </citation>
    <scope>NUCLEOTIDE SEQUENCE [LARGE SCALE GENOMIC DNA]</scope>
    <source>
        <strain evidence="2 3">Y3L14</strain>
    </source>
</reference>
<dbReference type="Pfam" id="PF10825">
    <property type="entry name" value="DUF2752"/>
    <property type="match status" value="1"/>
</dbReference>
<keyword evidence="1" id="KW-1133">Transmembrane helix</keyword>
<keyword evidence="1" id="KW-0812">Transmembrane</keyword>
<protein>
    <submittedName>
        <fullName evidence="2">DUF2752 domain-containing protein</fullName>
    </submittedName>
</protein>
<dbReference type="EMBL" id="SUKA01000004">
    <property type="protein sequence ID" value="TJY64564.1"/>
    <property type="molecule type" value="Genomic_DNA"/>
</dbReference>
<evidence type="ECO:0000256" key="1">
    <source>
        <dbReference type="SAM" id="Phobius"/>
    </source>
</evidence>
<sequence length="127" mass="14475">MASKRLYFFVLIFLGLVGLLLLYKYINPIEHALFPKCPVKHATGLDCPGCGGQRALHYLLNGQLSQAFAQNQLLFFLAPYIVTGFYLQLVPKPTSRELKLRKFLYGYRAIQILLVLIIAFTIIRNIV</sequence>
<dbReference type="AlphaFoldDB" id="A0A4U0H0M8"/>
<organism evidence="2 3">
    <name type="scientific">Sphingobacterium alkalisoli</name>
    <dbReference type="NCBI Taxonomy" id="1874115"/>
    <lineage>
        <taxon>Bacteria</taxon>
        <taxon>Pseudomonadati</taxon>
        <taxon>Bacteroidota</taxon>
        <taxon>Sphingobacteriia</taxon>
        <taxon>Sphingobacteriales</taxon>
        <taxon>Sphingobacteriaceae</taxon>
        <taxon>Sphingobacterium</taxon>
    </lineage>
</organism>
<dbReference type="InterPro" id="IPR021215">
    <property type="entry name" value="DUF2752"/>
</dbReference>
<name>A0A4U0H0M8_9SPHI</name>
<evidence type="ECO:0000313" key="3">
    <source>
        <dbReference type="Proteomes" id="UP000309872"/>
    </source>
</evidence>
<dbReference type="RefSeq" id="WP_136821625.1">
    <property type="nucleotide sequence ID" value="NZ_BMJX01000004.1"/>
</dbReference>
<feature type="transmembrane region" description="Helical" evidence="1">
    <location>
        <begin position="73"/>
        <end position="91"/>
    </location>
</feature>
<evidence type="ECO:0000313" key="2">
    <source>
        <dbReference type="EMBL" id="TJY64564.1"/>
    </source>
</evidence>
<dbReference type="Proteomes" id="UP000309872">
    <property type="component" value="Unassembled WGS sequence"/>
</dbReference>
<accession>A0A4U0H0M8</accession>
<proteinExistence type="predicted"/>
<feature type="transmembrane region" description="Helical" evidence="1">
    <location>
        <begin position="103"/>
        <end position="123"/>
    </location>
</feature>
<feature type="transmembrane region" description="Helical" evidence="1">
    <location>
        <begin position="7"/>
        <end position="26"/>
    </location>
</feature>